<organism evidence="2 3">
    <name type="scientific">Streptomyces katrae</name>
    <dbReference type="NCBI Taxonomy" id="68223"/>
    <lineage>
        <taxon>Bacteria</taxon>
        <taxon>Bacillati</taxon>
        <taxon>Actinomycetota</taxon>
        <taxon>Actinomycetes</taxon>
        <taxon>Kitasatosporales</taxon>
        <taxon>Streptomycetaceae</taxon>
        <taxon>Streptomyces</taxon>
    </lineage>
</organism>
<reference evidence="2 3" key="1">
    <citation type="submission" date="2015-02" db="EMBL/GenBank/DDBJ databases">
        <authorList>
            <person name="Ju K.-S."/>
            <person name="Doroghazi J.R."/>
            <person name="Metcalf W."/>
        </authorList>
    </citation>
    <scope>NUCLEOTIDE SEQUENCE [LARGE SCALE GENOMIC DNA]</scope>
    <source>
        <strain evidence="2 3">NRRL ISP-5550</strain>
    </source>
</reference>
<keyword evidence="3" id="KW-1185">Reference proteome</keyword>
<evidence type="ECO:0008006" key="4">
    <source>
        <dbReference type="Google" id="ProtNLM"/>
    </source>
</evidence>
<evidence type="ECO:0000256" key="1">
    <source>
        <dbReference type="SAM" id="Phobius"/>
    </source>
</evidence>
<dbReference type="PATRIC" id="fig|68223.7.peg.182"/>
<evidence type="ECO:0000313" key="3">
    <source>
        <dbReference type="Proteomes" id="UP000033551"/>
    </source>
</evidence>
<dbReference type="EMBL" id="JZWV01000602">
    <property type="protein sequence ID" value="KJY29953.1"/>
    <property type="molecule type" value="Genomic_DNA"/>
</dbReference>
<protein>
    <recommendedName>
        <fullName evidence="4">DUF3307 domain-containing protein</fullName>
    </recommendedName>
</protein>
<proteinExistence type="predicted"/>
<comment type="caution">
    <text evidence="2">The sequence shown here is derived from an EMBL/GenBank/DDBJ whole genome shotgun (WGS) entry which is preliminary data.</text>
</comment>
<dbReference type="OrthoDB" id="3542456at2"/>
<dbReference type="InterPro" id="IPR021737">
    <property type="entry name" value="Phage_phiKZ_Orf197"/>
</dbReference>
<dbReference type="Proteomes" id="UP000033551">
    <property type="component" value="Unassembled WGS sequence"/>
</dbReference>
<dbReference type="AlphaFoldDB" id="A0A0F4J882"/>
<dbReference type="Pfam" id="PF11750">
    <property type="entry name" value="DUF3307"/>
    <property type="match status" value="1"/>
</dbReference>
<gene>
    <name evidence="2" type="ORF">VR44_21520</name>
</gene>
<dbReference type="RefSeq" id="WP_045949197.1">
    <property type="nucleotide sequence ID" value="NZ_JZWV01000602.1"/>
</dbReference>
<keyword evidence="1" id="KW-0812">Transmembrane</keyword>
<evidence type="ECO:0000313" key="2">
    <source>
        <dbReference type="EMBL" id="KJY29953.1"/>
    </source>
</evidence>
<sequence>MFAEIAFLLYVGHLLADYPFQTDHQAAHKAKCGRQGWTANVTHAATHLLTCGAMLTLGTVLLGWHLPLLPTAGALLWIGVTHGFIDRRWPIAAWMRIARQQGWAAHGGAAHVDQTAHVLALTLAALFLAA</sequence>
<name>A0A0F4J882_9ACTN</name>
<keyword evidence="1" id="KW-1133">Transmembrane helix</keyword>
<feature type="transmembrane region" description="Helical" evidence="1">
    <location>
        <begin position="64"/>
        <end position="85"/>
    </location>
</feature>
<keyword evidence="1" id="KW-0472">Membrane</keyword>
<accession>A0A0F4J882</accession>